<dbReference type="Gene3D" id="2.40.100.10">
    <property type="entry name" value="Cyclophilin-like"/>
    <property type="match status" value="1"/>
</dbReference>
<organism evidence="5 6">
    <name type="scientific">Flavisolibacter ginsenosidimutans</name>
    <dbReference type="NCBI Taxonomy" id="661481"/>
    <lineage>
        <taxon>Bacteria</taxon>
        <taxon>Pseudomonadati</taxon>
        <taxon>Bacteroidota</taxon>
        <taxon>Chitinophagia</taxon>
        <taxon>Chitinophagales</taxon>
        <taxon>Chitinophagaceae</taxon>
        <taxon>Flavisolibacter</taxon>
    </lineage>
</organism>
<evidence type="ECO:0000313" key="6">
    <source>
        <dbReference type="Proteomes" id="UP000321204"/>
    </source>
</evidence>
<name>A0A5B8ULW5_9BACT</name>
<dbReference type="InterPro" id="IPR010016">
    <property type="entry name" value="PxpB"/>
</dbReference>
<dbReference type="RefSeq" id="WP_146788934.1">
    <property type="nucleotide sequence ID" value="NZ_BAABIO010000003.1"/>
</dbReference>
<gene>
    <name evidence="5" type="primary">pxpB</name>
    <name evidence="5" type="ORF">FSB75_14445</name>
</gene>
<keyword evidence="1" id="KW-0547">Nucleotide-binding</keyword>
<dbReference type="OrthoDB" id="9778567at2"/>
<feature type="domain" description="Carboxyltransferase" evidence="4">
    <location>
        <begin position="5"/>
        <end position="211"/>
    </location>
</feature>
<dbReference type="EC" id="3.5.2.9" evidence="5"/>
<dbReference type="KEGG" id="fgg:FSB75_14445"/>
<dbReference type="SMART" id="SM00796">
    <property type="entry name" value="AHS1"/>
    <property type="match status" value="1"/>
</dbReference>
<evidence type="ECO:0000313" key="5">
    <source>
        <dbReference type="EMBL" id="QEC57050.1"/>
    </source>
</evidence>
<dbReference type="NCBIfam" id="TIGR00370">
    <property type="entry name" value="5-oxoprolinase subunit PxpB"/>
    <property type="match status" value="1"/>
</dbReference>
<evidence type="ECO:0000256" key="2">
    <source>
        <dbReference type="ARBA" id="ARBA00022801"/>
    </source>
</evidence>
<dbReference type="Gene3D" id="3.30.1360.40">
    <property type="match status" value="1"/>
</dbReference>
<keyword evidence="2 5" id="KW-0378">Hydrolase</keyword>
<dbReference type="SUPFAM" id="SSF160467">
    <property type="entry name" value="PH0987 N-terminal domain-like"/>
    <property type="match status" value="1"/>
</dbReference>
<dbReference type="EMBL" id="CP042433">
    <property type="protein sequence ID" value="QEC57050.1"/>
    <property type="molecule type" value="Genomic_DNA"/>
</dbReference>
<evidence type="ECO:0000256" key="1">
    <source>
        <dbReference type="ARBA" id="ARBA00022741"/>
    </source>
</evidence>
<proteinExistence type="predicted"/>
<dbReference type="InterPro" id="IPR003833">
    <property type="entry name" value="CT_C_D"/>
</dbReference>
<sequence>MAFAYSIFSLGDAALTVDFGNTIDEDINGQVLRLFGAVKNLSSHILDVVPAYSSLTVYYDVLSLRSKHTAAFDAMKAMIEPLLLKEANGLQLQNRQMKIPVCYEKKFALDVDELATQKRITVDEVIRLHTAKTYRVYTIGFLPGFAYMGRVDERIAMPRKAQPRTIVPEGAVGIAGEQTGIYPLPSPGGWNIIGRTPLKLFDTTKEESVLLQPGDDVSFYSISEDEFENYQSRNA</sequence>
<dbReference type="Pfam" id="PF02682">
    <property type="entry name" value="CT_C_D"/>
    <property type="match status" value="1"/>
</dbReference>
<evidence type="ECO:0000256" key="3">
    <source>
        <dbReference type="ARBA" id="ARBA00022840"/>
    </source>
</evidence>
<dbReference type="SUPFAM" id="SSF50891">
    <property type="entry name" value="Cyclophilin-like"/>
    <property type="match status" value="1"/>
</dbReference>
<dbReference type="PANTHER" id="PTHR34698:SF2">
    <property type="entry name" value="5-OXOPROLINASE SUBUNIT B"/>
    <property type="match status" value="1"/>
</dbReference>
<dbReference type="Proteomes" id="UP000321204">
    <property type="component" value="Chromosome"/>
</dbReference>
<keyword evidence="3" id="KW-0067">ATP-binding</keyword>
<protein>
    <submittedName>
        <fullName evidence="5">5-oxoprolinase subunit PxpB</fullName>
        <ecNumber evidence="5">3.5.2.9</ecNumber>
    </submittedName>
</protein>
<keyword evidence="6" id="KW-1185">Reference proteome</keyword>
<reference evidence="5 6" key="1">
    <citation type="journal article" date="2015" name="Int. J. Syst. Evol. Microbiol.">
        <title>Flavisolibacter ginsenosidimutans sp. nov., with ginsenoside-converting activity isolated from soil used for cultivating ginseng.</title>
        <authorList>
            <person name="Zhao Y."/>
            <person name="Liu Q."/>
            <person name="Kang M.S."/>
            <person name="Jin F."/>
            <person name="Yu H."/>
            <person name="Im W.T."/>
        </authorList>
    </citation>
    <scope>NUCLEOTIDE SEQUENCE [LARGE SCALE GENOMIC DNA]</scope>
    <source>
        <strain evidence="5 6">Gsoil 636</strain>
    </source>
</reference>
<dbReference type="GO" id="GO:0005524">
    <property type="term" value="F:ATP binding"/>
    <property type="evidence" value="ECO:0007669"/>
    <property type="project" value="UniProtKB-KW"/>
</dbReference>
<dbReference type="AlphaFoldDB" id="A0A5B8ULW5"/>
<dbReference type="InterPro" id="IPR029000">
    <property type="entry name" value="Cyclophilin-like_dom_sf"/>
</dbReference>
<accession>A0A5B8ULW5</accession>
<dbReference type="PANTHER" id="PTHR34698">
    <property type="entry name" value="5-OXOPROLINASE SUBUNIT B"/>
    <property type="match status" value="1"/>
</dbReference>
<dbReference type="GO" id="GO:0017168">
    <property type="term" value="F:5-oxoprolinase (ATP-hydrolyzing) activity"/>
    <property type="evidence" value="ECO:0007669"/>
    <property type="project" value="UniProtKB-EC"/>
</dbReference>
<evidence type="ECO:0000259" key="4">
    <source>
        <dbReference type="SMART" id="SM00796"/>
    </source>
</evidence>